<reference evidence="1 2" key="2">
    <citation type="journal article" date="2018" name="Plant J.">
        <title>The Physcomitrella patens chromosome-scale assembly reveals moss genome structure and evolution.</title>
        <authorList>
            <person name="Lang D."/>
            <person name="Ullrich K.K."/>
            <person name="Murat F."/>
            <person name="Fuchs J."/>
            <person name="Jenkins J."/>
            <person name="Haas F.B."/>
            <person name="Piednoel M."/>
            <person name="Gundlach H."/>
            <person name="Van Bel M."/>
            <person name="Meyberg R."/>
            <person name="Vives C."/>
            <person name="Morata J."/>
            <person name="Symeonidi A."/>
            <person name="Hiss M."/>
            <person name="Muchero W."/>
            <person name="Kamisugi Y."/>
            <person name="Saleh O."/>
            <person name="Blanc G."/>
            <person name="Decker E.L."/>
            <person name="van Gessel N."/>
            <person name="Grimwood J."/>
            <person name="Hayes R.D."/>
            <person name="Graham S.W."/>
            <person name="Gunter L.E."/>
            <person name="McDaniel S.F."/>
            <person name="Hoernstein S.N.W."/>
            <person name="Larsson A."/>
            <person name="Li F.W."/>
            <person name="Perroud P.F."/>
            <person name="Phillips J."/>
            <person name="Ranjan P."/>
            <person name="Rokshar D.S."/>
            <person name="Rothfels C.J."/>
            <person name="Schneider L."/>
            <person name="Shu S."/>
            <person name="Stevenson D.W."/>
            <person name="Thummler F."/>
            <person name="Tillich M."/>
            <person name="Villarreal Aguilar J.C."/>
            <person name="Widiez T."/>
            <person name="Wong G.K."/>
            <person name="Wymore A."/>
            <person name="Zhang Y."/>
            <person name="Zimmer A.D."/>
            <person name="Quatrano R.S."/>
            <person name="Mayer K.F.X."/>
            <person name="Goodstein D."/>
            <person name="Casacuberta J.M."/>
            <person name="Vandepoele K."/>
            <person name="Reski R."/>
            <person name="Cuming A.C."/>
            <person name="Tuskan G.A."/>
            <person name="Maumus F."/>
            <person name="Salse J."/>
            <person name="Schmutz J."/>
            <person name="Rensing S.A."/>
        </authorList>
    </citation>
    <scope>NUCLEOTIDE SEQUENCE [LARGE SCALE GENOMIC DNA]</scope>
    <source>
        <strain evidence="1 2">cv. Gransden 2004</strain>
    </source>
</reference>
<evidence type="ECO:0000313" key="1">
    <source>
        <dbReference type="EnsemblPlants" id="Pp3c6_17950V3.2"/>
    </source>
</evidence>
<keyword evidence="2" id="KW-1185">Reference proteome</keyword>
<dbReference type="EnsemblPlants" id="Pp3c6_17950V3.2">
    <property type="protein sequence ID" value="Pp3c6_17950V3.2"/>
    <property type="gene ID" value="Pp3c6_17950"/>
</dbReference>
<protein>
    <submittedName>
        <fullName evidence="1">Uncharacterized protein</fullName>
    </submittedName>
</protein>
<dbReference type="AlphaFoldDB" id="A0A7I4FRV0"/>
<dbReference type="Gramene" id="Pp3c6_17950V3.3">
    <property type="protein sequence ID" value="Pp3c6_17950V3.3"/>
    <property type="gene ID" value="Pp3c6_17950"/>
</dbReference>
<dbReference type="EnsemblPlants" id="Pp3c6_17950V3.3">
    <property type="protein sequence ID" value="Pp3c6_17950V3.3"/>
    <property type="gene ID" value="Pp3c6_17950"/>
</dbReference>
<dbReference type="InParanoid" id="A0A7I4FRV0"/>
<dbReference type="Proteomes" id="UP000006727">
    <property type="component" value="Chromosome 6"/>
</dbReference>
<sequence length="154" mass="17567">MHCEAADHSWRWKTSSEAYGNHWSQVGKEVHKENYIHQRCAEKLCALANELYDTRACLELARVSGAKVPRLRSAGAPYDSGRYFAGSPKIGDCDCKNKPSLGCGNPFRTVNEREYNGGHRHHRQLLDDHIKMCHPRLVKRLQPKLPLSSTKEKK</sequence>
<name>A0A7I4FRV0_PHYPA</name>
<reference evidence="1" key="3">
    <citation type="submission" date="2020-12" db="UniProtKB">
        <authorList>
            <consortium name="EnsemblPlants"/>
        </authorList>
    </citation>
    <scope>IDENTIFICATION</scope>
</reference>
<evidence type="ECO:0000313" key="2">
    <source>
        <dbReference type="Proteomes" id="UP000006727"/>
    </source>
</evidence>
<proteinExistence type="predicted"/>
<dbReference type="EMBL" id="ABEU02000006">
    <property type="status" value="NOT_ANNOTATED_CDS"/>
    <property type="molecule type" value="Genomic_DNA"/>
</dbReference>
<accession>A0A7I4FRV0</accession>
<reference evidence="1 2" key="1">
    <citation type="journal article" date="2008" name="Science">
        <title>The Physcomitrella genome reveals evolutionary insights into the conquest of land by plants.</title>
        <authorList>
            <person name="Rensing S."/>
            <person name="Lang D."/>
            <person name="Zimmer A."/>
            <person name="Terry A."/>
            <person name="Salamov A."/>
            <person name="Shapiro H."/>
            <person name="Nishiyama T."/>
            <person name="Perroud P.-F."/>
            <person name="Lindquist E."/>
            <person name="Kamisugi Y."/>
            <person name="Tanahashi T."/>
            <person name="Sakakibara K."/>
            <person name="Fujita T."/>
            <person name="Oishi K."/>
            <person name="Shin-I T."/>
            <person name="Kuroki Y."/>
            <person name="Toyoda A."/>
            <person name="Suzuki Y."/>
            <person name="Hashimoto A."/>
            <person name="Yamaguchi K."/>
            <person name="Sugano A."/>
            <person name="Kohara Y."/>
            <person name="Fujiyama A."/>
            <person name="Anterola A."/>
            <person name="Aoki S."/>
            <person name="Ashton N."/>
            <person name="Barbazuk W.B."/>
            <person name="Barker E."/>
            <person name="Bennetzen J."/>
            <person name="Bezanilla M."/>
            <person name="Blankenship R."/>
            <person name="Cho S.H."/>
            <person name="Dutcher S."/>
            <person name="Estelle M."/>
            <person name="Fawcett J.A."/>
            <person name="Gundlach H."/>
            <person name="Hanada K."/>
            <person name="Heyl A."/>
            <person name="Hicks K.A."/>
            <person name="Hugh J."/>
            <person name="Lohr M."/>
            <person name="Mayer K."/>
            <person name="Melkozernov A."/>
            <person name="Murata T."/>
            <person name="Nelson D."/>
            <person name="Pils B."/>
            <person name="Prigge M."/>
            <person name="Reiss B."/>
            <person name="Renner T."/>
            <person name="Rombauts S."/>
            <person name="Rushton P."/>
            <person name="Sanderfoot A."/>
            <person name="Schween G."/>
            <person name="Shiu S.-H."/>
            <person name="Stueber K."/>
            <person name="Theodoulou F.L."/>
            <person name="Tu H."/>
            <person name="Van de Peer Y."/>
            <person name="Verrier P.J."/>
            <person name="Waters E."/>
            <person name="Wood A."/>
            <person name="Yang L."/>
            <person name="Cove D."/>
            <person name="Cuming A."/>
            <person name="Hasebe M."/>
            <person name="Lucas S."/>
            <person name="Mishler D.B."/>
            <person name="Reski R."/>
            <person name="Grigoriev I."/>
            <person name="Quatrano R.S."/>
            <person name="Boore J.L."/>
        </authorList>
    </citation>
    <scope>NUCLEOTIDE SEQUENCE [LARGE SCALE GENOMIC DNA]</scope>
    <source>
        <strain evidence="1 2">cv. Gransden 2004</strain>
    </source>
</reference>
<dbReference type="Gramene" id="Pp3c6_17950V3.2">
    <property type="protein sequence ID" value="Pp3c6_17950V3.2"/>
    <property type="gene ID" value="Pp3c6_17950"/>
</dbReference>
<organism evidence="1 2">
    <name type="scientific">Physcomitrium patens</name>
    <name type="common">Spreading-leaved earth moss</name>
    <name type="synonym">Physcomitrella patens</name>
    <dbReference type="NCBI Taxonomy" id="3218"/>
    <lineage>
        <taxon>Eukaryota</taxon>
        <taxon>Viridiplantae</taxon>
        <taxon>Streptophyta</taxon>
        <taxon>Embryophyta</taxon>
        <taxon>Bryophyta</taxon>
        <taxon>Bryophytina</taxon>
        <taxon>Bryopsida</taxon>
        <taxon>Funariidae</taxon>
        <taxon>Funariales</taxon>
        <taxon>Funariaceae</taxon>
        <taxon>Physcomitrium</taxon>
    </lineage>
</organism>